<dbReference type="PROSITE" id="PS51733">
    <property type="entry name" value="BPL_LPL_CATALYTIC"/>
    <property type="match status" value="1"/>
</dbReference>
<accession>A0A3G9J0Q2</accession>
<dbReference type="Gene3D" id="2.30.30.100">
    <property type="match status" value="1"/>
</dbReference>
<sequence>MSSAADSRPSLDPSALAGLPGFSVEVLDETASTNAVCAERARAGAPEWTVIVAEHQTAGRGRLDRSWELPAQSGLAFSVLVRRHVSPARWGWLSLVAGLAVAEAIGPEAKVKWPNDVLIDGRKVSGILSELVMSGSATAAVIGIGINVSLTADELPVPTATSLALEGITMSRTTLLTSVLLRLRHRIAELTTFTEAELIHAYAARSATIGHAVTVSMPDGSVVEGIADGVDGDGRLLVAGKAVNVGDVVHARLT</sequence>
<protein>
    <recommendedName>
        <fullName evidence="3">biotin--[biotin carboxyl-carrier protein] ligase</fullName>
        <ecNumber evidence="3">6.3.4.15</ecNumber>
    </recommendedName>
</protein>
<dbReference type="NCBIfam" id="TIGR00121">
    <property type="entry name" value="birA_ligase"/>
    <property type="match status" value="1"/>
</dbReference>
<dbReference type="Pfam" id="PF03099">
    <property type="entry name" value="BPL_LplA_LipB"/>
    <property type="match status" value="1"/>
</dbReference>
<dbReference type="InterPro" id="IPR045864">
    <property type="entry name" value="aa-tRNA-synth_II/BPL/LPL"/>
</dbReference>
<dbReference type="RefSeq" id="WP_125567003.1">
    <property type="nucleotide sequence ID" value="NZ_AP019307.1"/>
</dbReference>
<dbReference type="AlphaFoldDB" id="A0A3G9J0Q2"/>
<dbReference type="SUPFAM" id="SSF55681">
    <property type="entry name" value="Class II aaRS and biotin synthetases"/>
    <property type="match status" value="1"/>
</dbReference>
<keyword evidence="2" id="KW-0092">Biotin</keyword>
<dbReference type="CDD" id="cd16442">
    <property type="entry name" value="BPL"/>
    <property type="match status" value="1"/>
</dbReference>
<dbReference type="InterPro" id="IPR004408">
    <property type="entry name" value="Biotin_CoA_COase_ligase"/>
</dbReference>
<dbReference type="Proteomes" id="UP000271573">
    <property type="component" value="Chromosome"/>
</dbReference>
<dbReference type="OrthoDB" id="9807064at2"/>
<reference evidence="5 6" key="1">
    <citation type="submission" date="2018-11" db="EMBL/GenBank/DDBJ databases">
        <title>Complete genome sequence of Nocardioides baekrokdamisoli strain KCTC 39748.</title>
        <authorList>
            <person name="Kang S.W."/>
            <person name="Lee K.C."/>
            <person name="Kim K.K."/>
            <person name="Kim J.S."/>
            <person name="Kim D.S."/>
            <person name="Ko S.H."/>
            <person name="Yang S.H."/>
            <person name="Shin Y.K."/>
            <person name="Lee J.S."/>
        </authorList>
    </citation>
    <scope>NUCLEOTIDE SEQUENCE [LARGE SCALE GENOMIC DNA]</scope>
    <source>
        <strain evidence="5 6">KCTC 39748</strain>
    </source>
</reference>
<evidence type="ECO:0000256" key="3">
    <source>
        <dbReference type="ARBA" id="ARBA00024227"/>
    </source>
</evidence>
<keyword evidence="1 5" id="KW-0436">Ligase</keyword>
<feature type="domain" description="BPL/LPL catalytic" evidence="4">
    <location>
        <begin position="9"/>
        <end position="191"/>
    </location>
</feature>
<dbReference type="EMBL" id="AP019307">
    <property type="protein sequence ID" value="BBH16539.1"/>
    <property type="molecule type" value="Genomic_DNA"/>
</dbReference>
<dbReference type="EC" id="6.3.4.15" evidence="3"/>
<dbReference type="GO" id="GO:0004077">
    <property type="term" value="F:biotin--[biotin carboxyl-carrier protein] ligase activity"/>
    <property type="evidence" value="ECO:0007669"/>
    <property type="project" value="UniProtKB-EC"/>
</dbReference>
<dbReference type="Gene3D" id="3.30.930.10">
    <property type="entry name" value="Bira Bifunctional Protein, Domain 2"/>
    <property type="match status" value="1"/>
</dbReference>
<evidence type="ECO:0000313" key="6">
    <source>
        <dbReference type="Proteomes" id="UP000271573"/>
    </source>
</evidence>
<evidence type="ECO:0000256" key="2">
    <source>
        <dbReference type="ARBA" id="ARBA00023267"/>
    </source>
</evidence>
<keyword evidence="6" id="KW-1185">Reference proteome</keyword>
<dbReference type="InterPro" id="IPR003142">
    <property type="entry name" value="BPL_C"/>
</dbReference>
<evidence type="ECO:0000259" key="4">
    <source>
        <dbReference type="PROSITE" id="PS51733"/>
    </source>
</evidence>
<organism evidence="5 6">
    <name type="scientific">Nocardioides baekrokdamisoli</name>
    <dbReference type="NCBI Taxonomy" id="1804624"/>
    <lineage>
        <taxon>Bacteria</taxon>
        <taxon>Bacillati</taxon>
        <taxon>Actinomycetota</taxon>
        <taxon>Actinomycetes</taxon>
        <taxon>Propionibacteriales</taxon>
        <taxon>Nocardioidaceae</taxon>
        <taxon>Nocardioides</taxon>
    </lineage>
</organism>
<name>A0A3G9J0Q2_9ACTN</name>
<gene>
    <name evidence="5" type="ORF">Back2_08260</name>
</gene>
<proteinExistence type="predicted"/>
<dbReference type="PANTHER" id="PTHR12835:SF5">
    <property type="entry name" value="BIOTIN--PROTEIN LIGASE"/>
    <property type="match status" value="1"/>
</dbReference>
<dbReference type="InterPro" id="IPR004143">
    <property type="entry name" value="BPL_LPL_catalytic"/>
</dbReference>
<dbReference type="GO" id="GO:0005737">
    <property type="term" value="C:cytoplasm"/>
    <property type="evidence" value="ECO:0007669"/>
    <property type="project" value="TreeGrafter"/>
</dbReference>
<evidence type="ECO:0000313" key="5">
    <source>
        <dbReference type="EMBL" id="BBH16539.1"/>
    </source>
</evidence>
<dbReference type="Pfam" id="PF02237">
    <property type="entry name" value="BPL_C"/>
    <property type="match status" value="1"/>
</dbReference>
<dbReference type="KEGG" id="nbe:Back2_08260"/>
<dbReference type="PANTHER" id="PTHR12835">
    <property type="entry name" value="BIOTIN PROTEIN LIGASE"/>
    <property type="match status" value="1"/>
</dbReference>
<evidence type="ECO:0000256" key="1">
    <source>
        <dbReference type="ARBA" id="ARBA00022598"/>
    </source>
</evidence>